<evidence type="ECO:0000313" key="3">
    <source>
        <dbReference type="Proteomes" id="UP000886805"/>
    </source>
</evidence>
<evidence type="ECO:0000313" key="2">
    <source>
        <dbReference type="EMBL" id="HIX73192.1"/>
    </source>
</evidence>
<reference evidence="2" key="1">
    <citation type="journal article" date="2021" name="PeerJ">
        <title>Extensive microbial diversity within the chicken gut microbiome revealed by metagenomics and culture.</title>
        <authorList>
            <person name="Gilroy R."/>
            <person name="Ravi A."/>
            <person name="Getino M."/>
            <person name="Pursley I."/>
            <person name="Horton D.L."/>
            <person name="Alikhan N.F."/>
            <person name="Baker D."/>
            <person name="Gharbi K."/>
            <person name="Hall N."/>
            <person name="Watson M."/>
            <person name="Adriaenssens E.M."/>
            <person name="Foster-Nyarko E."/>
            <person name="Jarju S."/>
            <person name="Secka A."/>
            <person name="Antonio M."/>
            <person name="Oren A."/>
            <person name="Chaudhuri R.R."/>
            <person name="La Ragione R."/>
            <person name="Hildebrand F."/>
            <person name="Pallen M.J."/>
        </authorList>
    </citation>
    <scope>NUCLEOTIDE SEQUENCE</scope>
    <source>
        <strain evidence="2">ChiSxjej3B15-1167</strain>
    </source>
</reference>
<name>A0A9D1X631_9FIRM</name>
<dbReference type="InterPro" id="IPR036465">
    <property type="entry name" value="vWFA_dom_sf"/>
</dbReference>
<proteinExistence type="predicted"/>
<dbReference type="InterPro" id="IPR018698">
    <property type="entry name" value="VWA-like_dom"/>
</dbReference>
<organism evidence="2 3">
    <name type="scientific">Candidatus Anaerobutyricum stercoripullorum</name>
    <dbReference type="NCBI Taxonomy" id="2838456"/>
    <lineage>
        <taxon>Bacteria</taxon>
        <taxon>Bacillati</taxon>
        <taxon>Bacillota</taxon>
        <taxon>Clostridia</taxon>
        <taxon>Lachnospirales</taxon>
        <taxon>Lachnospiraceae</taxon>
        <taxon>Anaerobutyricum</taxon>
    </lineage>
</organism>
<comment type="caution">
    <text evidence="2">The sequence shown here is derived from an EMBL/GenBank/DDBJ whole genome shotgun (WGS) entry which is preliminary data.</text>
</comment>
<feature type="domain" description="VWA-like" evidence="1">
    <location>
        <begin position="287"/>
        <end position="426"/>
    </location>
</feature>
<dbReference type="SUPFAM" id="SSF53300">
    <property type="entry name" value="vWA-like"/>
    <property type="match status" value="1"/>
</dbReference>
<gene>
    <name evidence="2" type="ORF">H9849_09245</name>
</gene>
<dbReference type="PANTHER" id="PTHR38730">
    <property type="entry name" value="SLL7028 PROTEIN"/>
    <property type="match status" value="1"/>
</dbReference>
<accession>A0A9D1X631</accession>
<dbReference type="CDD" id="cd00198">
    <property type="entry name" value="vWFA"/>
    <property type="match status" value="1"/>
</dbReference>
<dbReference type="Proteomes" id="UP000886805">
    <property type="component" value="Unassembled WGS sequence"/>
</dbReference>
<dbReference type="EMBL" id="DXEQ01000278">
    <property type="protein sequence ID" value="HIX73192.1"/>
    <property type="molecule type" value="Genomic_DNA"/>
</dbReference>
<dbReference type="AlphaFoldDB" id="A0A9D1X631"/>
<protein>
    <submittedName>
        <fullName evidence="2">Metallopeptidase</fullName>
    </submittedName>
</protein>
<reference evidence="2" key="2">
    <citation type="submission" date="2021-04" db="EMBL/GenBank/DDBJ databases">
        <authorList>
            <person name="Gilroy R."/>
        </authorList>
    </citation>
    <scope>NUCLEOTIDE SEQUENCE</scope>
    <source>
        <strain evidence="2">ChiSxjej3B15-1167</strain>
    </source>
</reference>
<evidence type="ECO:0000259" key="1">
    <source>
        <dbReference type="Pfam" id="PF09967"/>
    </source>
</evidence>
<dbReference type="Pfam" id="PF09967">
    <property type="entry name" value="DUF2201"/>
    <property type="match status" value="1"/>
</dbReference>
<dbReference type="PANTHER" id="PTHR38730:SF1">
    <property type="entry name" value="SLL7028 PROTEIN"/>
    <property type="match status" value="1"/>
</dbReference>
<sequence>MAHKQTQTEWENDMCLQILDVIRSDLYLDFRYLDMALSALTWSPNEQIHTFATDGSYLFFSREQLLRLFQKNPLFLNRAYMHSVFHCIFRHLWMRGQREPVLWNIACDIVVEWIIDSFQKKSTRRILSLQRKRIYEQLKEENIPITAAAIYHWLLSVTDPEEQAALQFEFYTDDHRFWPRDPAKSPSAARAGENWEKIGRRVTTEMERRGQEEADALSSVRTQIEQGRSRRSYQEFLRKFTVLKEEMHCDYDEFDLNYYTYGLRLYKNMPLIEPLESREVMKIQEFVIVIDTSYSTNGPLVKRFLEETFQIIRQRDSFFRKSHIRIIQCDNQVHADAVIRSEEDITRLLSDFSLIGGGGTDFRPAFAYVNRLLDEGAFHNLRGLLYFTDGKGIYPSKRPPYETAFIFLDESGFTPEVPAWAMKIHLDADEL</sequence>